<dbReference type="InterPro" id="IPR011989">
    <property type="entry name" value="ARM-like"/>
</dbReference>
<dbReference type="Proteomes" id="UP001607303">
    <property type="component" value="Unassembled WGS sequence"/>
</dbReference>
<proteinExistence type="predicted"/>
<comment type="caution">
    <text evidence="3">The sequence shown here is derived from an EMBL/GenBank/DDBJ whole genome shotgun (WGS) entry which is preliminary data.</text>
</comment>
<dbReference type="PANTHER" id="PTHR21467:SF0">
    <property type="entry name" value="SERINE_THREONINE-PROTEIN PHOSPHATASE 4 REGULATORY SUBUNIT 4"/>
    <property type="match status" value="1"/>
</dbReference>
<feature type="compositionally biased region" description="Polar residues" evidence="2">
    <location>
        <begin position="737"/>
        <end position="749"/>
    </location>
</feature>
<dbReference type="SUPFAM" id="SSF48371">
    <property type="entry name" value="ARM repeat"/>
    <property type="match status" value="1"/>
</dbReference>
<dbReference type="InterPro" id="IPR039918">
    <property type="entry name" value="PPP4R4"/>
</dbReference>
<feature type="region of interest" description="Disordered" evidence="2">
    <location>
        <begin position="726"/>
        <end position="770"/>
    </location>
</feature>
<accession>A0ABD2AM99</accession>
<protein>
    <submittedName>
        <fullName evidence="3">Serine/threonine-protein phosphatase 4 regulatory subunit 4-like isoform X1</fullName>
    </submittedName>
</protein>
<dbReference type="PROSITE" id="PS50077">
    <property type="entry name" value="HEAT_REPEAT"/>
    <property type="match status" value="2"/>
</dbReference>
<evidence type="ECO:0000256" key="1">
    <source>
        <dbReference type="PROSITE-ProRule" id="PRU00103"/>
    </source>
</evidence>
<dbReference type="InterPro" id="IPR016024">
    <property type="entry name" value="ARM-type_fold"/>
</dbReference>
<keyword evidence="4" id="KW-1185">Reference proteome</keyword>
<dbReference type="InterPro" id="IPR021133">
    <property type="entry name" value="HEAT_type_2"/>
</dbReference>
<dbReference type="PANTHER" id="PTHR21467">
    <property type="entry name" value="PROTEIN PHOSPHATASE 4 REGULATORY SUBUNIT 4 PPP4R4"/>
    <property type="match status" value="1"/>
</dbReference>
<evidence type="ECO:0000256" key="2">
    <source>
        <dbReference type="SAM" id="MobiDB-lite"/>
    </source>
</evidence>
<feature type="repeat" description="HEAT" evidence="1">
    <location>
        <begin position="195"/>
        <end position="232"/>
    </location>
</feature>
<dbReference type="Gene3D" id="1.25.10.10">
    <property type="entry name" value="Leucine-rich Repeat Variant"/>
    <property type="match status" value="1"/>
</dbReference>
<dbReference type="AlphaFoldDB" id="A0ABD2AM99"/>
<feature type="repeat" description="HEAT" evidence="1">
    <location>
        <begin position="234"/>
        <end position="271"/>
    </location>
</feature>
<evidence type="ECO:0000313" key="3">
    <source>
        <dbReference type="EMBL" id="KAL2721748.1"/>
    </source>
</evidence>
<gene>
    <name evidence="3" type="ORF">V1477_020568</name>
</gene>
<evidence type="ECO:0000313" key="4">
    <source>
        <dbReference type="Proteomes" id="UP001607303"/>
    </source>
</evidence>
<sequence length="1205" mass="136612">MDLEEFASLQLDKPLPDTRDEEQLKKHTLDINLEKKPIERALHLLTKGEEIQKLSVIQNLPNLLATDAQSCMSRVVPKMQQTLPTASTEFHIAASSTFKTILERKLISHTIFSQTFLQSILNSLESRDPVICHAWLETLLDVIELMPIEVIKTQILPMAISKGQLSQPIYCRMMCSRILGKICTRFSSDMIYKEVLPTVQSLCQDVNSEVRASICLQLRFVAEGLGTESLKSALLPSLVELARDEESNVRYSSVQTIVYLLPHFQDDTIKTIISPLIKKLCESASKLEDNVICIIAQEFGKLVLGLEKYLSAVEKSWFLKYFQQLAQMGIPTMRKQIKPDLPLLDNNSVDYERCLECRRCCAFNLPAMFIFTSASAEDVDSLLTTLSALTNDSYYIIRKTVAGGIHEVAKILGMKSGKIKADFVKLLKDDPEEVLQKLVPNISSTLESLVQSQIIGTDKVDSTLMEIGRALLKCEAEIAATNNWRLASTMHAQLEILPKCFPSDFIFSYFVPMSSSRILLARPLPVRLAAGKLLLVFLRYNTKLIQRAELRNKINVELANNPDCYVRMMFVRMMVEALTMYSSTYFKEHFFTMLLNLIEDSVANIRLKVVSLLPILKSQLWIPTDKKLLTALETRVRHLMNTEKDKDVIATLTSVIQKLEQTDVKYERQSTSSKITKQDLEDARKLEEEKKLLSLSSGKTAVSTGATSKKIISPPVRGRVVEGTTKTLAQSRPKIEQSPQSAKAHNITKSPPVKHITTPRHTPETLKSSISSNNLTRDWSNKMHLIQYLERMGQSSSTINVSSLFRWPHLCDLEHKGFTSHYCTCYNIDPQHLYPRSELKQDILKSILTTDPCSQKASTNIVVSDKTPVIANFPMNYNNSCWASSSVHEIPVTLSDNEFLVDAGIRIPKLSSPKNTPKCPVENLKVAITRMKRDSDGEQSWRSTASYKGVESKRHSSIEYEDHTKPIANTTDQLKTIRSMDYEEGLRHRNMLKENSNEQLIVNSESRTERYSVFRRKLRFGFDANQGRSIDDKAKRNSLILYKDKTKITQPKCGIESLKRHSMNSGLKYPDYSKDSKQKFKRHSLDMTDYFGRNLRRYSTLDVNHNQGVSKIPLRGIVVSGSKTAPTTRASSPVSLGSVIRFNSEEIEDVPSSTTERHLTRSLSNEQLNKIRRILVFSRNTPVNTTVSPRTRDSKLPVRLLKKKI</sequence>
<organism evidence="3 4">
    <name type="scientific">Vespula maculifrons</name>
    <name type="common">Eastern yellow jacket</name>
    <name type="synonym">Wasp</name>
    <dbReference type="NCBI Taxonomy" id="7453"/>
    <lineage>
        <taxon>Eukaryota</taxon>
        <taxon>Metazoa</taxon>
        <taxon>Ecdysozoa</taxon>
        <taxon>Arthropoda</taxon>
        <taxon>Hexapoda</taxon>
        <taxon>Insecta</taxon>
        <taxon>Pterygota</taxon>
        <taxon>Neoptera</taxon>
        <taxon>Endopterygota</taxon>
        <taxon>Hymenoptera</taxon>
        <taxon>Apocrita</taxon>
        <taxon>Aculeata</taxon>
        <taxon>Vespoidea</taxon>
        <taxon>Vespidae</taxon>
        <taxon>Vespinae</taxon>
        <taxon>Vespula</taxon>
    </lineage>
</organism>
<name>A0ABD2AM99_VESMC</name>
<dbReference type="EMBL" id="JAYRBN010000116">
    <property type="protein sequence ID" value="KAL2721748.1"/>
    <property type="molecule type" value="Genomic_DNA"/>
</dbReference>
<reference evidence="3 4" key="1">
    <citation type="journal article" date="2024" name="Ann. Entomol. Soc. Am.">
        <title>Genomic analyses of the southern and eastern yellowjacket wasps (Hymenoptera: Vespidae) reveal evolutionary signatures of social life.</title>
        <authorList>
            <person name="Catto M.A."/>
            <person name="Caine P.B."/>
            <person name="Orr S.E."/>
            <person name="Hunt B.G."/>
            <person name="Goodisman M.A.D."/>
        </authorList>
    </citation>
    <scope>NUCLEOTIDE SEQUENCE [LARGE SCALE GENOMIC DNA]</scope>
    <source>
        <strain evidence="3">232</strain>
        <tissue evidence="3">Head and thorax</tissue>
    </source>
</reference>